<keyword evidence="2 4" id="KW-0689">Ribosomal protein</keyword>
<dbReference type="PRINTS" id="PR00975">
    <property type="entry name" value="RIBOSOMALS19"/>
</dbReference>
<dbReference type="SUPFAM" id="SSF54570">
    <property type="entry name" value="Ribosomal protein S19"/>
    <property type="match status" value="1"/>
</dbReference>
<organism evidence="5 6">
    <name type="scientific">Agaricus bisporus var. burnettii (strain JB137-S8 / ATCC MYA-4627 / FGSC 10392)</name>
    <name type="common">White button mushroom</name>
    <dbReference type="NCBI Taxonomy" id="597362"/>
    <lineage>
        <taxon>Eukaryota</taxon>
        <taxon>Fungi</taxon>
        <taxon>Dikarya</taxon>
        <taxon>Basidiomycota</taxon>
        <taxon>Agaricomycotina</taxon>
        <taxon>Agaricomycetes</taxon>
        <taxon>Agaricomycetidae</taxon>
        <taxon>Agaricales</taxon>
        <taxon>Agaricineae</taxon>
        <taxon>Agaricaceae</taxon>
        <taxon>Agaricus</taxon>
    </lineage>
</organism>
<dbReference type="PANTHER" id="PTHR11880:SF2">
    <property type="entry name" value="SMALL RIBOSOMAL SUBUNIT PROTEIN US19"/>
    <property type="match status" value="1"/>
</dbReference>
<evidence type="ECO:0000256" key="2">
    <source>
        <dbReference type="ARBA" id="ARBA00022980"/>
    </source>
</evidence>
<evidence type="ECO:0000313" key="6">
    <source>
        <dbReference type="Proteomes" id="UP000008493"/>
    </source>
</evidence>
<gene>
    <name evidence="5" type="ORF">AGABI1DRAFT_70336</name>
</gene>
<dbReference type="NCBIfam" id="NF003121">
    <property type="entry name" value="PRK04038.1"/>
    <property type="match status" value="1"/>
</dbReference>
<dbReference type="Proteomes" id="UP000008493">
    <property type="component" value="Unassembled WGS sequence"/>
</dbReference>
<reference evidence="6" key="1">
    <citation type="journal article" date="2012" name="Proc. Natl. Acad. Sci. U.S.A.">
        <title>Genome sequence of the button mushroom Agaricus bisporus reveals mechanisms governing adaptation to a humic-rich ecological niche.</title>
        <authorList>
            <person name="Morin E."/>
            <person name="Kohler A."/>
            <person name="Baker A.R."/>
            <person name="Foulongne-Oriol M."/>
            <person name="Lombard V."/>
            <person name="Nagy L.G."/>
            <person name="Ohm R.A."/>
            <person name="Patyshakuliyeva A."/>
            <person name="Brun A."/>
            <person name="Aerts A.L."/>
            <person name="Bailey A.M."/>
            <person name="Billette C."/>
            <person name="Coutinho P.M."/>
            <person name="Deakin G."/>
            <person name="Doddapaneni H."/>
            <person name="Floudas D."/>
            <person name="Grimwood J."/>
            <person name="Hilden K."/>
            <person name="Kuees U."/>
            <person name="LaButti K.M."/>
            <person name="Lapidus A."/>
            <person name="Lindquist E.A."/>
            <person name="Lucas S.M."/>
            <person name="Murat C."/>
            <person name="Riley R.W."/>
            <person name="Salamov A.A."/>
            <person name="Schmutz J."/>
            <person name="Subramanian V."/>
            <person name="Woesten H.A.B."/>
            <person name="Xu J."/>
            <person name="Eastwood D.C."/>
            <person name="Foster G.D."/>
            <person name="Sonnenberg A.S."/>
            <person name="Cullen D."/>
            <person name="de Vries R.P."/>
            <person name="Lundell T."/>
            <person name="Hibbett D.S."/>
            <person name="Henrissat B."/>
            <person name="Burton K.S."/>
            <person name="Kerrigan R.W."/>
            <person name="Challen M.P."/>
            <person name="Grigoriev I.V."/>
            <person name="Martin F."/>
        </authorList>
    </citation>
    <scope>NUCLEOTIDE SEQUENCE [LARGE SCALE GENOMIC DNA]</scope>
    <source>
        <strain evidence="6">JB137-S8 / ATCC MYA-4627 / FGSC 10392</strain>
    </source>
</reference>
<dbReference type="eggNOG" id="KOG0898">
    <property type="taxonomic scope" value="Eukaryota"/>
</dbReference>
<dbReference type="InterPro" id="IPR002222">
    <property type="entry name" value="Ribosomal_uS19"/>
</dbReference>
<dbReference type="EMBL" id="JH971387">
    <property type="protein sequence ID" value="EKM81837.1"/>
    <property type="molecule type" value="Genomic_DNA"/>
</dbReference>
<name>K5XF45_AGABU</name>
<dbReference type="AlphaFoldDB" id="K5XF45"/>
<dbReference type="InParanoid" id="K5XF45"/>
<dbReference type="InterPro" id="IPR005713">
    <property type="entry name" value="Ribosomal_uS19_euk/arc"/>
</dbReference>
<dbReference type="GO" id="GO:0022627">
    <property type="term" value="C:cytosolic small ribosomal subunit"/>
    <property type="evidence" value="ECO:0007669"/>
    <property type="project" value="TreeGrafter"/>
</dbReference>
<dbReference type="HAMAP" id="MF_00531">
    <property type="entry name" value="Ribosomal_uS19"/>
    <property type="match status" value="1"/>
</dbReference>
<evidence type="ECO:0000256" key="4">
    <source>
        <dbReference type="RuleBase" id="RU003485"/>
    </source>
</evidence>
<dbReference type="NCBIfam" id="TIGR01025">
    <property type="entry name" value="uS19_arch"/>
    <property type="match status" value="1"/>
</dbReference>
<dbReference type="HOGENOM" id="CLU_097347_0_0_1"/>
<proteinExistence type="inferred from homology"/>
<dbReference type="GeneID" id="18830873"/>
<dbReference type="RefSeq" id="XP_007327283.1">
    <property type="nucleotide sequence ID" value="XM_007327221.1"/>
</dbReference>
<evidence type="ECO:0000256" key="1">
    <source>
        <dbReference type="ARBA" id="ARBA00007345"/>
    </source>
</evidence>
<dbReference type="FunCoup" id="K5XF45">
    <property type="interactions" value="304"/>
</dbReference>
<dbReference type="KEGG" id="abp:AGABI1DRAFT70336"/>
<dbReference type="GO" id="GO:0006412">
    <property type="term" value="P:translation"/>
    <property type="evidence" value="ECO:0007669"/>
    <property type="project" value="InterPro"/>
</dbReference>
<accession>K5XF45</accession>
<dbReference type="Gene3D" id="3.30.860.10">
    <property type="entry name" value="30s Ribosomal Protein S19, Chain A"/>
    <property type="match status" value="1"/>
</dbReference>
<dbReference type="GO" id="GO:0003735">
    <property type="term" value="F:structural constituent of ribosome"/>
    <property type="evidence" value="ECO:0007669"/>
    <property type="project" value="InterPro"/>
</dbReference>
<keyword evidence="3 4" id="KW-0687">Ribonucleoprotein</keyword>
<dbReference type="FunFam" id="3.30.860.10:FF:000002">
    <property type="entry name" value="40S ribosomal protein S15"/>
    <property type="match status" value="1"/>
</dbReference>
<evidence type="ECO:0000256" key="3">
    <source>
        <dbReference type="ARBA" id="ARBA00023274"/>
    </source>
</evidence>
<dbReference type="STRING" id="597362.K5XF45"/>
<dbReference type="InterPro" id="IPR023575">
    <property type="entry name" value="Ribosomal_uS19_SF"/>
</dbReference>
<protein>
    <recommendedName>
        <fullName evidence="7">40S ribosomal protein S15</fullName>
    </recommendedName>
</protein>
<sequence length="220" mass="25184">MAEVTDPQVAADLKKRRTFRTFSYRGIELDKLLDLSNEEFVELVHARARRRFQRGLKRRPMGLIKKLRKAKKEAPPNEKPAVVKTHLRDMIIVPEMIGSVVGIYNGKVFNSVEIKPEMTGHYLAEFSCSYRPVKHGRPGIGATHCESPVLRLSLSSKPYHSYLQFFSISIHSPQIKGSSCVLLCTSFLLLRLLPSDFISHYVQKAARCNIRLYGIFYDFL</sequence>
<comment type="similarity">
    <text evidence="1 4">Belongs to the universal ribosomal protein uS19 family.</text>
</comment>
<dbReference type="Pfam" id="PF00203">
    <property type="entry name" value="Ribosomal_S19"/>
    <property type="match status" value="1"/>
</dbReference>
<dbReference type="PANTHER" id="PTHR11880">
    <property type="entry name" value="RIBOSOMAL PROTEIN S19P FAMILY MEMBER"/>
    <property type="match status" value="1"/>
</dbReference>
<evidence type="ECO:0008006" key="7">
    <source>
        <dbReference type="Google" id="ProtNLM"/>
    </source>
</evidence>
<evidence type="ECO:0000313" key="5">
    <source>
        <dbReference type="EMBL" id="EKM81837.1"/>
    </source>
</evidence>
<keyword evidence="6" id="KW-1185">Reference proteome</keyword>
<dbReference type="OrthoDB" id="10258210at2759"/>
<dbReference type="GO" id="GO:0000028">
    <property type="term" value="P:ribosomal small subunit assembly"/>
    <property type="evidence" value="ECO:0007669"/>
    <property type="project" value="TreeGrafter"/>
</dbReference>
<feature type="non-terminal residue" evidence="5">
    <location>
        <position position="1"/>
    </location>
</feature>